<dbReference type="AlphaFoldDB" id="A0A1D7QTA5"/>
<proteinExistence type="predicted"/>
<dbReference type="Proteomes" id="UP000094463">
    <property type="component" value="Chromosome"/>
</dbReference>
<dbReference type="Pfam" id="PF19570">
    <property type="entry name" value="DUF6088"/>
    <property type="match status" value="1"/>
</dbReference>
<keyword evidence="2" id="KW-1185">Reference proteome</keyword>
<dbReference type="RefSeq" id="WP_069364318.1">
    <property type="nucleotide sequence ID" value="NZ_CP012502.1"/>
</dbReference>
<sequence length="213" mass="24788">MKLYRYLLEKYGYDEPIFTDQVKEDLEMNPNTVRQYFKRLADEGKIEKVQNGLYFIPKKQPLFGSPVLNVDRIIQRKFLKNQNKVTGYITGTNFTNQLGLTSQTAAVTTVVTNNTSSIKREVTFYKNKVIIKKPRVLITNENYRLLQVLDLLNDYDRFSEKSLEEGLSSIKRYLNGITIGEEELKSYMHAYPVKTKLKVYESGLYDAITRRGV</sequence>
<dbReference type="EMBL" id="CP012502">
    <property type="protein sequence ID" value="AOM82205.1"/>
    <property type="molecule type" value="Genomic_DNA"/>
</dbReference>
<evidence type="ECO:0008006" key="3">
    <source>
        <dbReference type="Google" id="ProtNLM"/>
    </source>
</evidence>
<dbReference type="KEGG" id="bbev:BBEV_0834"/>
<evidence type="ECO:0000313" key="2">
    <source>
        <dbReference type="Proteomes" id="UP000094463"/>
    </source>
</evidence>
<protein>
    <recommendedName>
        <fullName evidence="3">Transcriptional regulator, AbiEi antitoxin, Type IV TA system</fullName>
    </recommendedName>
</protein>
<gene>
    <name evidence="1" type="ORF">BBEV_0834</name>
</gene>
<dbReference type="OrthoDB" id="9802612at2"/>
<name>A0A1D7QTA5_9BACI</name>
<evidence type="ECO:0000313" key="1">
    <source>
        <dbReference type="EMBL" id="AOM82205.1"/>
    </source>
</evidence>
<organism evidence="1 2">
    <name type="scientific">Salisediminibacterium beveridgei</name>
    <dbReference type="NCBI Taxonomy" id="632773"/>
    <lineage>
        <taxon>Bacteria</taxon>
        <taxon>Bacillati</taxon>
        <taxon>Bacillota</taxon>
        <taxon>Bacilli</taxon>
        <taxon>Bacillales</taxon>
        <taxon>Bacillaceae</taxon>
        <taxon>Salisediminibacterium</taxon>
    </lineage>
</organism>
<reference evidence="1 2" key="1">
    <citation type="submission" date="2015-08" db="EMBL/GenBank/DDBJ databases">
        <title>The complete genome sequence of Bacillus beveridgei MLTeJB.</title>
        <authorList>
            <person name="Hanson T.E."/>
            <person name="Mesa C."/>
            <person name="Basesman S.M."/>
            <person name="Oremland R.S."/>
        </authorList>
    </citation>
    <scope>NUCLEOTIDE SEQUENCE [LARGE SCALE GENOMIC DNA]</scope>
    <source>
        <strain evidence="1 2">MLTeJB</strain>
    </source>
</reference>
<dbReference type="InterPro" id="IPR045738">
    <property type="entry name" value="DUF6088"/>
</dbReference>
<accession>A0A1D7QTA5</accession>